<evidence type="ECO:0000313" key="2">
    <source>
        <dbReference type="EMBL" id="SMQ71171.1"/>
    </source>
</evidence>
<name>A0ABY1RGX3_9MICO</name>
<reference evidence="2 3" key="1">
    <citation type="submission" date="2017-04" db="EMBL/GenBank/DDBJ databases">
        <authorList>
            <person name="Varghese N."/>
            <person name="Submissions S."/>
        </authorList>
    </citation>
    <scope>NUCLEOTIDE SEQUENCE [LARGE SCALE GENOMIC DNA]</scope>
    <source>
        <strain evidence="2 3">VKM Ac-1784</strain>
    </source>
</reference>
<dbReference type="SUPFAM" id="SSF54909">
    <property type="entry name" value="Dimeric alpha+beta barrel"/>
    <property type="match status" value="1"/>
</dbReference>
<dbReference type="PANTHER" id="PTHR30154">
    <property type="entry name" value="LEUCINE-RESPONSIVE REGULATORY PROTEIN"/>
    <property type="match status" value="1"/>
</dbReference>
<feature type="domain" description="Transcription regulator AsnC/Lrp ligand binding" evidence="1">
    <location>
        <begin position="74"/>
        <end position="141"/>
    </location>
</feature>
<evidence type="ECO:0000259" key="1">
    <source>
        <dbReference type="Pfam" id="PF01037"/>
    </source>
</evidence>
<dbReference type="InterPro" id="IPR019888">
    <property type="entry name" value="Tscrpt_reg_AsnC-like"/>
</dbReference>
<organism evidence="2 3">
    <name type="scientific">Plantibacter elymi</name>
    <name type="common">nom. nud.</name>
    <dbReference type="NCBI Taxonomy" id="199708"/>
    <lineage>
        <taxon>Bacteria</taxon>
        <taxon>Bacillati</taxon>
        <taxon>Actinomycetota</taxon>
        <taxon>Actinomycetes</taxon>
        <taxon>Micrococcales</taxon>
        <taxon>Microbacteriaceae</taxon>
        <taxon>Plantibacter</taxon>
    </lineage>
</organism>
<evidence type="ECO:0000313" key="3">
    <source>
        <dbReference type="Proteomes" id="UP000194464"/>
    </source>
</evidence>
<keyword evidence="3" id="KW-1185">Reference proteome</keyword>
<dbReference type="SMART" id="SM00344">
    <property type="entry name" value="HTH_ASNC"/>
    <property type="match status" value="1"/>
</dbReference>
<dbReference type="PANTHER" id="PTHR30154:SF34">
    <property type="entry name" value="TRANSCRIPTIONAL REGULATOR AZLB"/>
    <property type="match status" value="1"/>
</dbReference>
<comment type="caution">
    <text evidence="2">The sequence shown here is derived from an EMBL/GenBank/DDBJ whole genome shotgun (WGS) entry which is preliminary data.</text>
</comment>
<proteinExistence type="predicted"/>
<protein>
    <submittedName>
        <fullName evidence="2">Transcriptional regulator, AsnC family</fullName>
    </submittedName>
</protein>
<sequence>MAKRLDGASQKILLALDAQPRATVGWLSERLRLARGTVQARMSLLFGDGVLRPTSTLVRPESLGYATRAFITAEVSQSEFERAMRALETIPEVLECHAISGETDLICHVVAVDADDLYRVGQQILRCAGIRRTSTSLILRELIPYRAAQLLQTGRSSSSVPQNEHEGKRL</sequence>
<dbReference type="Gene3D" id="3.30.70.920">
    <property type="match status" value="1"/>
</dbReference>
<dbReference type="InterPro" id="IPR036390">
    <property type="entry name" value="WH_DNA-bd_sf"/>
</dbReference>
<dbReference type="Pfam" id="PF01037">
    <property type="entry name" value="AsnC_trans_reg"/>
    <property type="match status" value="1"/>
</dbReference>
<accession>A0ABY1RGX3</accession>
<dbReference type="EMBL" id="FXWJ01000003">
    <property type="protein sequence ID" value="SMQ71171.1"/>
    <property type="molecule type" value="Genomic_DNA"/>
</dbReference>
<dbReference type="Proteomes" id="UP000194464">
    <property type="component" value="Unassembled WGS sequence"/>
</dbReference>
<gene>
    <name evidence="2" type="ORF">SAMN06295909_2471</name>
</gene>
<dbReference type="RefSeq" id="WP_086474337.1">
    <property type="nucleotide sequence ID" value="NZ_FXWJ01000003.1"/>
</dbReference>
<dbReference type="InterPro" id="IPR019887">
    <property type="entry name" value="Tscrpt_reg_AsnC/Lrp_C"/>
</dbReference>
<dbReference type="InterPro" id="IPR011008">
    <property type="entry name" value="Dimeric_a/b-barrel"/>
</dbReference>
<dbReference type="SUPFAM" id="SSF46785">
    <property type="entry name" value="Winged helix' DNA-binding domain"/>
    <property type="match status" value="1"/>
</dbReference>